<feature type="compositionally biased region" description="Basic and acidic residues" evidence="2">
    <location>
        <begin position="1"/>
        <end position="31"/>
    </location>
</feature>
<evidence type="ECO:0000256" key="1">
    <source>
        <dbReference type="ARBA" id="ARBA00007060"/>
    </source>
</evidence>
<evidence type="ECO:0000259" key="4">
    <source>
        <dbReference type="PROSITE" id="PS50234"/>
    </source>
</evidence>
<comment type="caution">
    <text evidence="5">The sequence shown here is derived from an EMBL/GenBank/DDBJ whole genome shotgun (WGS) entry which is preliminary data.</text>
</comment>
<protein>
    <recommendedName>
        <fullName evidence="4">VWFA domain-containing protein</fullName>
    </recommendedName>
</protein>
<keyword evidence="6" id="KW-1185">Reference proteome</keyword>
<keyword evidence="3" id="KW-0812">Transmembrane</keyword>
<dbReference type="SUPFAM" id="SSF53300">
    <property type="entry name" value="vWA-like"/>
    <property type="match status" value="1"/>
</dbReference>
<dbReference type="CDD" id="cd18774">
    <property type="entry name" value="PDC2_HK_sensor"/>
    <property type="match status" value="1"/>
</dbReference>
<dbReference type="Proteomes" id="UP001176940">
    <property type="component" value="Unassembled WGS sequence"/>
</dbReference>
<dbReference type="PANTHER" id="PTHR10166">
    <property type="entry name" value="VOLTAGE-DEPENDENT CALCIUM CHANNEL SUBUNIT ALPHA-2/DELTA-RELATED"/>
    <property type="match status" value="1"/>
</dbReference>
<dbReference type="InterPro" id="IPR036465">
    <property type="entry name" value="vWFA_dom_sf"/>
</dbReference>
<dbReference type="SMART" id="SM00327">
    <property type="entry name" value="VWA"/>
    <property type="match status" value="1"/>
</dbReference>
<feature type="region of interest" description="Disordered" evidence="2">
    <location>
        <begin position="1"/>
        <end position="43"/>
    </location>
</feature>
<gene>
    <name evidence="5" type="ORF">RIMI_LOCUS13928003</name>
</gene>
<sequence>MKTENMRASRETNVRASRRHGDVEHKSEQETWRQTNMRASRRHGDRRMYIQGASSPKDMVIIVDVSGSVSGLTLKLMKTSVMEMLDTLSDDDYVTVASFHEKAEPVSCFRQLVQANVRNKKVIKDAVHDMVARGTTDYKAGFEYAFSQLQNTNVTRANCNKMIMMFTDGGEDRVQDVFEKYNWPNKTVRVFTFSVGQHNYDVTPLQWMACANKGYYFEIPSIGAIRINTQEYLDVLGRPMVLAGNEAKQVQWTNVYQDALGLGLVVTGTLPVFNLTSSGPDDSGNPSKSRQNQLILGVMGIDVALDDIQRLMPRYSLGANGYMFAIDLNGYVLLHPNLKPQVINFQEPVTLDFLDAELEDENKEEVSVLCSVPPPPRRLPLCAPPMSAALCPPEVRHSVPPPNPHPLRHLPLCAPQRLPLCAPRVCRSVLPHVCRSVFPGICRSVPPGVCRSVPPASAALCSPTSAALCSPASAALCPQRLPLCAPQHLPLCAPPRLPLCAPPRLPLCAPQRLPLCAPRRLPLCAPGVCRSVFPGICRSVPPGVCRSVPPSICRSVLPHVCRSAPPRLPLCAPQRLPLCAPRRLPLCAPRRLPLCAPPASAALCPLASAALCPPASAALCPPASAALCPPASAAVCPPASAALCPPASAALCPPASAALCPPGVCRSVPPGVCRSVPPPRLPLCAPRHLPLCAPPRVCRSVPPGVCRSVPPGVCRSVPPRVCRSVSPRSQRYWLLCIYHPFVFHQIRRRMIDGLEGHQFIRTLVKSLDERYIDEVERTYTYAPIHSTNYSLGLVLPLYSSYYLRANLSDQILQFFFLYHTAFSFPFFFLIVPYVTLSDAAAI</sequence>
<name>A0ABN9LWB5_9NEOB</name>
<reference evidence="5" key="1">
    <citation type="submission" date="2023-07" db="EMBL/GenBank/DDBJ databases">
        <authorList>
            <person name="Stuckert A."/>
        </authorList>
    </citation>
    <scope>NUCLEOTIDE SEQUENCE</scope>
</reference>
<dbReference type="PANTHER" id="PTHR10166:SF7">
    <property type="entry name" value="VOLTAGE-DEPENDENT CALCIUM CHANNEL SUBUNIT ALPHA-2_DELTA-2"/>
    <property type="match status" value="1"/>
</dbReference>
<dbReference type="EMBL" id="CAUEEQ010035160">
    <property type="protein sequence ID" value="CAJ0952555.1"/>
    <property type="molecule type" value="Genomic_DNA"/>
</dbReference>
<dbReference type="PROSITE" id="PS50234">
    <property type="entry name" value="VWFA"/>
    <property type="match status" value="1"/>
</dbReference>
<feature type="transmembrane region" description="Helical" evidence="3">
    <location>
        <begin position="815"/>
        <end position="836"/>
    </location>
</feature>
<dbReference type="InterPro" id="IPR051173">
    <property type="entry name" value="Ca_channel_alpha-2/delta"/>
</dbReference>
<feature type="domain" description="VWFA" evidence="4">
    <location>
        <begin position="58"/>
        <end position="236"/>
    </location>
</feature>
<dbReference type="InterPro" id="IPR002035">
    <property type="entry name" value="VWF_A"/>
</dbReference>
<comment type="similarity">
    <text evidence="1">Belongs to the calcium channel subunit alpha-2/delta family.</text>
</comment>
<keyword evidence="3" id="KW-0472">Membrane</keyword>
<accession>A0ABN9LWB5</accession>
<proteinExistence type="inferred from homology"/>
<evidence type="ECO:0000256" key="3">
    <source>
        <dbReference type="SAM" id="Phobius"/>
    </source>
</evidence>
<evidence type="ECO:0000313" key="6">
    <source>
        <dbReference type="Proteomes" id="UP001176940"/>
    </source>
</evidence>
<dbReference type="Gene3D" id="3.40.50.410">
    <property type="entry name" value="von Willebrand factor, type A domain"/>
    <property type="match status" value="1"/>
</dbReference>
<dbReference type="Gene3D" id="3.30.450.20">
    <property type="entry name" value="PAS domain"/>
    <property type="match status" value="1"/>
</dbReference>
<evidence type="ECO:0000313" key="5">
    <source>
        <dbReference type="EMBL" id="CAJ0952555.1"/>
    </source>
</evidence>
<dbReference type="Pfam" id="PF00092">
    <property type="entry name" value="VWA"/>
    <property type="match status" value="1"/>
</dbReference>
<evidence type="ECO:0000256" key="2">
    <source>
        <dbReference type="SAM" id="MobiDB-lite"/>
    </source>
</evidence>
<organism evidence="5 6">
    <name type="scientific">Ranitomeya imitator</name>
    <name type="common">mimic poison frog</name>
    <dbReference type="NCBI Taxonomy" id="111125"/>
    <lineage>
        <taxon>Eukaryota</taxon>
        <taxon>Metazoa</taxon>
        <taxon>Chordata</taxon>
        <taxon>Craniata</taxon>
        <taxon>Vertebrata</taxon>
        <taxon>Euteleostomi</taxon>
        <taxon>Amphibia</taxon>
        <taxon>Batrachia</taxon>
        <taxon>Anura</taxon>
        <taxon>Neobatrachia</taxon>
        <taxon>Hyloidea</taxon>
        <taxon>Dendrobatidae</taxon>
        <taxon>Dendrobatinae</taxon>
        <taxon>Ranitomeya</taxon>
    </lineage>
</organism>
<keyword evidence="3" id="KW-1133">Transmembrane helix</keyword>